<dbReference type="EMBL" id="BK015449">
    <property type="protein sequence ID" value="DAE07404.1"/>
    <property type="molecule type" value="Genomic_DNA"/>
</dbReference>
<proteinExistence type="predicted"/>
<accession>A0A8S5PMJ1</accession>
<protein>
    <submittedName>
        <fullName evidence="2">Uncharacterized protein</fullName>
    </submittedName>
</protein>
<evidence type="ECO:0000313" key="2">
    <source>
        <dbReference type="EMBL" id="DAE07404.1"/>
    </source>
</evidence>
<reference evidence="2" key="1">
    <citation type="journal article" date="2021" name="Proc. Natl. Acad. Sci. U.S.A.">
        <title>A Catalog of Tens of Thousands of Viruses from Human Metagenomes Reveals Hidden Associations with Chronic Diseases.</title>
        <authorList>
            <person name="Tisza M.J."/>
            <person name="Buck C.B."/>
        </authorList>
    </citation>
    <scope>NUCLEOTIDE SEQUENCE</scope>
    <source>
        <strain evidence="2">Ct8M020</strain>
    </source>
</reference>
<name>A0A8S5PMJ1_9CAUD</name>
<sequence length="187" mass="21260">MEYEFCHSGIKGMKWGIRRYQNPDGSLTVAGRAHYGVGGGRGKTESINKANRVKIRQEKRDARIESRKVNKELSQKKDQEQQELRRYEELRRTPAKRLSENEIKELTARLQMEKSYKDLLKQTEDPKLFDGKKFVVDILQSSGKTIITGLITYGVGTAINNAANAKVINVGGKWEAPKPPEKKKEQG</sequence>
<feature type="region of interest" description="Disordered" evidence="1">
    <location>
        <begin position="59"/>
        <end position="80"/>
    </location>
</feature>
<evidence type="ECO:0000256" key="1">
    <source>
        <dbReference type="SAM" id="MobiDB-lite"/>
    </source>
</evidence>
<organism evidence="2">
    <name type="scientific">Siphoviridae sp. ct8M020</name>
    <dbReference type="NCBI Taxonomy" id="2825362"/>
    <lineage>
        <taxon>Viruses</taxon>
        <taxon>Duplodnaviria</taxon>
        <taxon>Heunggongvirae</taxon>
        <taxon>Uroviricota</taxon>
        <taxon>Caudoviricetes</taxon>
    </lineage>
</organism>